<dbReference type="EMBL" id="JAANER010000006">
    <property type="protein sequence ID" value="KAG9188525.1"/>
    <property type="molecule type" value="Genomic_DNA"/>
</dbReference>
<evidence type="ECO:0000259" key="1">
    <source>
        <dbReference type="PROSITE" id="PS50097"/>
    </source>
</evidence>
<dbReference type="Gene3D" id="3.30.710.10">
    <property type="entry name" value="Potassium Channel Kv1.1, Chain A"/>
    <property type="match status" value="1"/>
</dbReference>
<dbReference type="PANTHER" id="PTHR47843">
    <property type="entry name" value="BTB DOMAIN-CONTAINING PROTEIN-RELATED"/>
    <property type="match status" value="1"/>
</dbReference>
<dbReference type="InterPro" id="IPR011333">
    <property type="entry name" value="SKP1/BTB/POZ_sf"/>
</dbReference>
<proteinExistence type="predicted"/>
<sequence length="435" mass="49249">MTIALLAHVNPKGYHSDFLFDSISAANVARRILGVPTKDISPEAFDVFCYWLNSGIVDCTDGDKSKARGKVLDKMIDVYVFADFHQSQIFRNAVLESLFLCYELIGTQEGDTIRKLLVDLMAGGTSLVRFSKASLTLLNNKFLLDYIVVFTKKKLVLGSSSGKAEVRSMRKGYWERYHGYPDDSPPTMTISEEEKNKKIFAPVGLPICPHLAKRLSPDKYGSIVSITAGSKMSDIIYVHEGLLRHYSSYFRTALKKEWVEGKSKKIALSEDDPTVVKAFFNWIFTGKLFGQLTPEGKIPLSQLEIIEIYVFGDVRGAPELCNAAIDLLYQKGMQDWAFPVDALQHVYDNTTDSSLLRKYLVDFAAEKFTFSHLRGNEAIYSKEFLIDLVEVFVSKQVKPAFLSTMSIGKYIHTKKLEICSKYHDHSTLEKWNNTW</sequence>
<comment type="caution">
    <text evidence="2">The sequence shown here is derived from an EMBL/GenBank/DDBJ whole genome shotgun (WGS) entry which is preliminary data.</text>
</comment>
<name>A0AAD4FFQ4_9PLEO</name>
<gene>
    <name evidence="2" type="ORF">G6011_02448</name>
</gene>
<dbReference type="Proteomes" id="UP001199106">
    <property type="component" value="Unassembled WGS sequence"/>
</dbReference>
<dbReference type="CDD" id="cd18186">
    <property type="entry name" value="BTB_POZ_ZBTB_KLHL-like"/>
    <property type="match status" value="1"/>
</dbReference>
<dbReference type="AlphaFoldDB" id="A0AAD4FFQ4"/>
<dbReference type="PROSITE" id="PS50097">
    <property type="entry name" value="BTB"/>
    <property type="match status" value="1"/>
</dbReference>
<keyword evidence="3" id="KW-1185">Reference proteome</keyword>
<feature type="domain" description="BTB" evidence="1">
    <location>
        <begin position="222"/>
        <end position="288"/>
    </location>
</feature>
<accession>A0AAD4FFQ4</accession>
<evidence type="ECO:0000313" key="3">
    <source>
        <dbReference type="Proteomes" id="UP001199106"/>
    </source>
</evidence>
<dbReference type="InterPro" id="IPR000210">
    <property type="entry name" value="BTB/POZ_dom"/>
</dbReference>
<organism evidence="2 3">
    <name type="scientific">Alternaria panax</name>
    <dbReference type="NCBI Taxonomy" id="48097"/>
    <lineage>
        <taxon>Eukaryota</taxon>
        <taxon>Fungi</taxon>
        <taxon>Dikarya</taxon>
        <taxon>Ascomycota</taxon>
        <taxon>Pezizomycotina</taxon>
        <taxon>Dothideomycetes</taxon>
        <taxon>Pleosporomycetidae</taxon>
        <taxon>Pleosporales</taxon>
        <taxon>Pleosporineae</taxon>
        <taxon>Pleosporaceae</taxon>
        <taxon>Alternaria</taxon>
        <taxon>Alternaria sect. Panax</taxon>
    </lineage>
</organism>
<dbReference type="SUPFAM" id="SSF54695">
    <property type="entry name" value="POZ domain"/>
    <property type="match status" value="1"/>
</dbReference>
<dbReference type="PANTHER" id="PTHR47843:SF2">
    <property type="entry name" value="BTB DOMAIN-CONTAINING PROTEIN"/>
    <property type="match status" value="1"/>
</dbReference>
<reference evidence="2" key="1">
    <citation type="submission" date="2021-07" db="EMBL/GenBank/DDBJ databases">
        <title>Genome Resource of American Ginseng Black Spot Pathogen Alternaria panax.</title>
        <authorList>
            <person name="Qiu C."/>
            <person name="Wang W."/>
            <person name="Liu Z."/>
        </authorList>
    </citation>
    <scope>NUCLEOTIDE SEQUENCE</scope>
    <source>
        <strain evidence="2">BNCC115425</strain>
    </source>
</reference>
<evidence type="ECO:0000313" key="2">
    <source>
        <dbReference type="EMBL" id="KAG9188525.1"/>
    </source>
</evidence>
<protein>
    <recommendedName>
        <fullName evidence="1">BTB domain-containing protein</fullName>
    </recommendedName>
</protein>